<sequence length="83" mass="9000">MAGLISQSNPSTARQESFYLKTPPDSTSSVSESSELESPSMIRTITNIWKAILSLSEDGGQGARETARYKAEENETRDICEGG</sequence>
<keyword evidence="3" id="KW-1185">Reference proteome</keyword>
<dbReference type="Proteomes" id="UP000054477">
    <property type="component" value="Unassembled WGS sequence"/>
</dbReference>
<feature type="region of interest" description="Disordered" evidence="1">
    <location>
        <begin position="1"/>
        <end position="39"/>
    </location>
</feature>
<evidence type="ECO:0000313" key="3">
    <source>
        <dbReference type="Proteomes" id="UP000054477"/>
    </source>
</evidence>
<evidence type="ECO:0000256" key="1">
    <source>
        <dbReference type="SAM" id="MobiDB-lite"/>
    </source>
</evidence>
<evidence type="ECO:0000313" key="2">
    <source>
        <dbReference type="EMBL" id="KIJ89858.1"/>
    </source>
</evidence>
<feature type="compositionally biased region" description="Basic and acidic residues" evidence="1">
    <location>
        <begin position="65"/>
        <end position="83"/>
    </location>
</feature>
<accession>A0A0C9WQ98</accession>
<protein>
    <submittedName>
        <fullName evidence="2">Uncharacterized protein</fullName>
    </submittedName>
</protein>
<dbReference type="EMBL" id="KN839396">
    <property type="protein sequence ID" value="KIJ89858.1"/>
    <property type="molecule type" value="Genomic_DNA"/>
</dbReference>
<dbReference type="HOGENOM" id="CLU_2542942_0_0_1"/>
<feature type="region of interest" description="Disordered" evidence="1">
    <location>
        <begin position="59"/>
        <end position="83"/>
    </location>
</feature>
<reference evidence="2 3" key="1">
    <citation type="submission" date="2014-04" db="EMBL/GenBank/DDBJ databases">
        <authorList>
            <consortium name="DOE Joint Genome Institute"/>
            <person name="Kuo A."/>
            <person name="Kohler A."/>
            <person name="Nagy L.G."/>
            <person name="Floudas D."/>
            <person name="Copeland A."/>
            <person name="Barry K.W."/>
            <person name="Cichocki N."/>
            <person name="Veneault-Fourrey C."/>
            <person name="LaButti K."/>
            <person name="Lindquist E.A."/>
            <person name="Lipzen A."/>
            <person name="Lundell T."/>
            <person name="Morin E."/>
            <person name="Murat C."/>
            <person name="Sun H."/>
            <person name="Tunlid A."/>
            <person name="Henrissat B."/>
            <person name="Grigoriev I.V."/>
            <person name="Hibbett D.S."/>
            <person name="Martin F."/>
            <person name="Nordberg H.P."/>
            <person name="Cantor M.N."/>
            <person name="Hua S.X."/>
        </authorList>
    </citation>
    <scope>NUCLEOTIDE SEQUENCE [LARGE SCALE GENOMIC DNA]</scope>
    <source>
        <strain evidence="2 3">LaAM-08-1</strain>
    </source>
</reference>
<gene>
    <name evidence="2" type="ORF">K443DRAFT_687088</name>
</gene>
<proteinExistence type="predicted"/>
<feature type="compositionally biased region" description="Polar residues" evidence="1">
    <location>
        <begin position="1"/>
        <end position="15"/>
    </location>
</feature>
<dbReference type="AlphaFoldDB" id="A0A0C9WQ98"/>
<reference evidence="3" key="2">
    <citation type="submission" date="2015-01" db="EMBL/GenBank/DDBJ databases">
        <title>Evolutionary Origins and Diversification of the Mycorrhizal Mutualists.</title>
        <authorList>
            <consortium name="DOE Joint Genome Institute"/>
            <consortium name="Mycorrhizal Genomics Consortium"/>
            <person name="Kohler A."/>
            <person name="Kuo A."/>
            <person name="Nagy L.G."/>
            <person name="Floudas D."/>
            <person name="Copeland A."/>
            <person name="Barry K.W."/>
            <person name="Cichocki N."/>
            <person name="Veneault-Fourrey C."/>
            <person name="LaButti K."/>
            <person name="Lindquist E.A."/>
            <person name="Lipzen A."/>
            <person name="Lundell T."/>
            <person name="Morin E."/>
            <person name="Murat C."/>
            <person name="Riley R."/>
            <person name="Ohm R."/>
            <person name="Sun H."/>
            <person name="Tunlid A."/>
            <person name="Henrissat B."/>
            <person name="Grigoriev I.V."/>
            <person name="Hibbett D.S."/>
            <person name="Martin F."/>
        </authorList>
    </citation>
    <scope>NUCLEOTIDE SEQUENCE [LARGE SCALE GENOMIC DNA]</scope>
    <source>
        <strain evidence="3">LaAM-08-1</strain>
    </source>
</reference>
<feature type="compositionally biased region" description="Low complexity" evidence="1">
    <location>
        <begin position="23"/>
        <end position="39"/>
    </location>
</feature>
<name>A0A0C9WQ98_9AGAR</name>
<organism evidence="2 3">
    <name type="scientific">Laccaria amethystina LaAM-08-1</name>
    <dbReference type="NCBI Taxonomy" id="1095629"/>
    <lineage>
        <taxon>Eukaryota</taxon>
        <taxon>Fungi</taxon>
        <taxon>Dikarya</taxon>
        <taxon>Basidiomycota</taxon>
        <taxon>Agaricomycotina</taxon>
        <taxon>Agaricomycetes</taxon>
        <taxon>Agaricomycetidae</taxon>
        <taxon>Agaricales</taxon>
        <taxon>Agaricineae</taxon>
        <taxon>Hydnangiaceae</taxon>
        <taxon>Laccaria</taxon>
    </lineage>
</organism>